<dbReference type="InterPro" id="IPR035985">
    <property type="entry name" value="Ubiquitin-activating_enz"/>
</dbReference>
<reference evidence="3 4" key="1">
    <citation type="submission" date="2016-11" db="EMBL/GenBank/DDBJ databases">
        <authorList>
            <person name="Jaros S."/>
            <person name="Januszkiewicz K."/>
            <person name="Wedrychowicz H."/>
        </authorList>
    </citation>
    <scope>NUCLEOTIDE SEQUENCE [LARGE SCALE GENOMIC DNA]</scope>
    <source>
        <strain evidence="3 4">DSM 19436</strain>
    </source>
</reference>
<feature type="domain" description="THIF-type NAD/FAD binding fold" evidence="1">
    <location>
        <begin position="154"/>
        <end position="409"/>
    </location>
</feature>
<gene>
    <name evidence="3" type="ORF">SAMN02745157_4522</name>
</gene>
<dbReference type="AlphaFoldDB" id="A0A1M5L7V4"/>
<dbReference type="EMBL" id="FQUP01000006">
    <property type="protein sequence ID" value="SHG61182.1"/>
    <property type="molecule type" value="Genomic_DNA"/>
</dbReference>
<organism evidence="3 4">
    <name type="scientific">Kaistia soli DSM 19436</name>
    <dbReference type="NCBI Taxonomy" id="1122133"/>
    <lineage>
        <taxon>Bacteria</taxon>
        <taxon>Pseudomonadati</taxon>
        <taxon>Pseudomonadota</taxon>
        <taxon>Alphaproteobacteria</taxon>
        <taxon>Hyphomicrobiales</taxon>
        <taxon>Kaistiaceae</taxon>
        <taxon>Kaistia</taxon>
    </lineage>
</organism>
<evidence type="ECO:0000313" key="4">
    <source>
        <dbReference type="Proteomes" id="UP000184485"/>
    </source>
</evidence>
<dbReference type="Pfam" id="PF00899">
    <property type="entry name" value="ThiF"/>
    <property type="match status" value="1"/>
</dbReference>
<feature type="domain" description="E1 N-terminal" evidence="2">
    <location>
        <begin position="1"/>
        <end position="140"/>
    </location>
</feature>
<name>A0A1M5L7V4_9HYPH</name>
<accession>A0A1M5L7V4</accession>
<sequence>MLASALGVDEDAASARLEGRILVTAGERASCADWAREICDLLDRTMSVTRDPADDVKVELVVGDAVPRSDAKRLYARIDASKAVIGLEPPKVASTEPHPLFAAIAACSAAAATLSLAIDAEELPKVGLPITVPFDQLGISREALDASIDLDGAALIGAGAVGNAFLRALRHVDARGTLPIVDPKAVGGGNPNRCLYFTEADVEHPKAETLARNASPDFPHVALIPFNGNFHDYVAKNGPHRTAIVTVDSRRVRRAIQAEVPGRVFDASTTDIRAVVVHSHRQPTANACLSCIYRHVPDEQARERAIAGGLGISLDMVRESLISADAAALIAGAHAGIQAAAIEGMAYDSLFKQLCAEQALKSAEGKQVLAPFAFVSALAGNLLVVEMLRVQTGQADTNYWQVDPWGSPIGKLRSCRPRIVDCEFCSIPHFVAIADQLWREKSEAA</sequence>
<dbReference type="STRING" id="1122133.SAMN02745157_4522"/>
<dbReference type="InterPro" id="IPR000594">
    <property type="entry name" value="ThiF_NAD_FAD-bd"/>
</dbReference>
<keyword evidence="3" id="KW-0548">Nucleotidyltransferase</keyword>
<evidence type="ECO:0000313" key="3">
    <source>
        <dbReference type="EMBL" id="SHG61182.1"/>
    </source>
</evidence>
<keyword evidence="4" id="KW-1185">Reference proteome</keyword>
<dbReference type="Pfam" id="PF14463">
    <property type="entry name" value="E1-N"/>
    <property type="match status" value="1"/>
</dbReference>
<protein>
    <submittedName>
        <fullName evidence="3">Molybdopterin or thiamine biosynthesis adenylyltransferase</fullName>
    </submittedName>
</protein>
<dbReference type="Gene3D" id="3.40.50.720">
    <property type="entry name" value="NAD(P)-binding Rossmann-like Domain"/>
    <property type="match status" value="1"/>
</dbReference>
<dbReference type="SUPFAM" id="SSF69572">
    <property type="entry name" value="Activating enzymes of the ubiquitin-like proteins"/>
    <property type="match status" value="1"/>
</dbReference>
<dbReference type="GO" id="GO:0008641">
    <property type="term" value="F:ubiquitin-like modifier activating enzyme activity"/>
    <property type="evidence" value="ECO:0007669"/>
    <property type="project" value="InterPro"/>
</dbReference>
<evidence type="ECO:0000259" key="2">
    <source>
        <dbReference type="Pfam" id="PF14463"/>
    </source>
</evidence>
<dbReference type="InterPro" id="IPR025221">
    <property type="entry name" value="E1-N_dom"/>
</dbReference>
<evidence type="ECO:0000259" key="1">
    <source>
        <dbReference type="Pfam" id="PF00899"/>
    </source>
</evidence>
<proteinExistence type="predicted"/>
<dbReference type="GO" id="GO:0016779">
    <property type="term" value="F:nucleotidyltransferase activity"/>
    <property type="evidence" value="ECO:0007669"/>
    <property type="project" value="UniProtKB-KW"/>
</dbReference>
<keyword evidence="3" id="KW-0808">Transferase</keyword>
<dbReference type="Proteomes" id="UP000184485">
    <property type="component" value="Unassembled WGS sequence"/>
</dbReference>